<sequence length="48" mass="5488">MFSSIDDLAKTHVTDVVVLDALRQSRIRHVILVSQRGPMQASFTYKRT</sequence>
<accession>A0A820J6P1</accession>
<gene>
    <name evidence="1" type="ORF">OTI717_LOCUS42649</name>
</gene>
<dbReference type="InterPro" id="IPR036188">
    <property type="entry name" value="FAD/NAD-bd_sf"/>
</dbReference>
<feature type="non-terminal residue" evidence="1">
    <location>
        <position position="48"/>
    </location>
</feature>
<evidence type="ECO:0000313" key="2">
    <source>
        <dbReference type="Proteomes" id="UP000663823"/>
    </source>
</evidence>
<comment type="caution">
    <text evidence="1">The sequence shown here is derived from an EMBL/GenBank/DDBJ whole genome shotgun (WGS) entry which is preliminary data.</text>
</comment>
<protein>
    <submittedName>
        <fullName evidence="1">Uncharacterized protein</fullName>
    </submittedName>
</protein>
<dbReference type="Proteomes" id="UP000663823">
    <property type="component" value="Unassembled WGS sequence"/>
</dbReference>
<proteinExistence type="predicted"/>
<reference evidence="1" key="1">
    <citation type="submission" date="2021-02" db="EMBL/GenBank/DDBJ databases">
        <authorList>
            <person name="Nowell W R."/>
        </authorList>
    </citation>
    <scope>NUCLEOTIDE SEQUENCE</scope>
</reference>
<dbReference type="AlphaFoldDB" id="A0A820J6P1"/>
<dbReference type="Gene3D" id="3.50.50.60">
    <property type="entry name" value="FAD/NAD(P)-binding domain"/>
    <property type="match status" value="1"/>
</dbReference>
<dbReference type="EMBL" id="CAJOAX010053494">
    <property type="protein sequence ID" value="CAF4320916.1"/>
    <property type="molecule type" value="Genomic_DNA"/>
</dbReference>
<name>A0A820J6P1_9BILA</name>
<evidence type="ECO:0000313" key="1">
    <source>
        <dbReference type="EMBL" id="CAF4320916.1"/>
    </source>
</evidence>
<organism evidence="1 2">
    <name type="scientific">Rotaria sordida</name>
    <dbReference type="NCBI Taxonomy" id="392033"/>
    <lineage>
        <taxon>Eukaryota</taxon>
        <taxon>Metazoa</taxon>
        <taxon>Spiralia</taxon>
        <taxon>Gnathifera</taxon>
        <taxon>Rotifera</taxon>
        <taxon>Eurotatoria</taxon>
        <taxon>Bdelloidea</taxon>
        <taxon>Philodinida</taxon>
        <taxon>Philodinidae</taxon>
        <taxon>Rotaria</taxon>
    </lineage>
</organism>